<feature type="region of interest" description="Disordered" evidence="1">
    <location>
        <begin position="15"/>
        <end position="46"/>
    </location>
</feature>
<accession>M3ETN7</accession>
<reference evidence="3" key="1">
    <citation type="journal article" date="2013" name="Genome Announc.">
        <title>Draft Genome Sequence of Streptomyces bottropensis ATCC 25435, a Bottromycin-Producing Actinomycete.</title>
        <authorList>
            <person name="Zhang H."/>
            <person name="Zhou W."/>
            <person name="Zhuang Y."/>
            <person name="Liang X."/>
            <person name="Liu T."/>
        </authorList>
    </citation>
    <scope>NUCLEOTIDE SEQUENCE [LARGE SCALE GENOMIC DNA]</scope>
    <source>
        <strain evidence="3">ATCC 25435</strain>
    </source>
</reference>
<dbReference type="EMBL" id="KB405094">
    <property type="protein sequence ID" value="EMF52503.1"/>
    <property type="molecule type" value="Genomic_DNA"/>
</dbReference>
<organism evidence="2 3">
    <name type="scientific">Streptomyces bottropensis ATCC 25435</name>
    <dbReference type="NCBI Taxonomy" id="1054862"/>
    <lineage>
        <taxon>Bacteria</taxon>
        <taxon>Bacillati</taxon>
        <taxon>Actinomycetota</taxon>
        <taxon>Actinomycetes</taxon>
        <taxon>Kitasatosporales</taxon>
        <taxon>Streptomycetaceae</taxon>
        <taxon>Streptomyces</taxon>
    </lineage>
</organism>
<gene>
    <name evidence="2" type="ORF">SBD_5580</name>
</gene>
<name>M3ETN7_9ACTN</name>
<proteinExistence type="predicted"/>
<feature type="compositionally biased region" description="Basic and acidic residues" evidence="1">
    <location>
        <begin position="25"/>
        <end position="35"/>
    </location>
</feature>
<dbReference type="AlphaFoldDB" id="M3ETN7"/>
<sequence>MAILPTGPRRVTRGSLRAEVALATPDEREVAHRTSGDAVTARTGMP</sequence>
<evidence type="ECO:0000313" key="3">
    <source>
        <dbReference type="Proteomes" id="UP000030760"/>
    </source>
</evidence>
<evidence type="ECO:0000256" key="1">
    <source>
        <dbReference type="SAM" id="MobiDB-lite"/>
    </source>
</evidence>
<dbReference type="Proteomes" id="UP000030760">
    <property type="component" value="Unassembled WGS sequence"/>
</dbReference>
<evidence type="ECO:0000313" key="2">
    <source>
        <dbReference type="EMBL" id="EMF52503.1"/>
    </source>
</evidence>
<protein>
    <submittedName>
        <fullName evidence="2">Uncharacterized protein</fullName>
    </submittedName>
</protein>